<proteinExistence type="predicted"/>
<dbReference type="InterPro" id="IPR021435">
    <property type="entry name" value="DUF3084"/>
</dbReference>
<reference evidence="3" key="1">
    <citation type="submission" date="2021-01" db="EMBL/GenBank/DDBJ databases">
        <title>Genomic Encyclopedia of Type Strains, Phase IV (KMG-IV): sequencing the most valuable type-strain genomes for metagenomic binning, comparative biology and taxonomic classification.</title>
        <authorList>
            <person name="Goeker M."/>
        </authorList>
    </citation>
    <scope>NUCLEOTIDE SEQUENCE</scope>
    <source>
        <strain evidence="3">DSM 23230</strain>
    </source>
</reference>
<dbReference type="RefSeq" id="WP_204701730.1">
    <property type="nucleotide sequence ID" value="NZ_JAFBDQ010000008.1"/>
</dbReference>
<keyword evidence="1" id="KW-0175">Coiled coil</keyword>
<feature type="coiled-coil region" evidence="1">
    <location>
        <begin position="77"/>
        <end position="111"/>
    </location>
</feature>
<dbReference type="EMBL" id="JAFBDQ010000008">
    <property type="protein sequence ID" value="MBM7556962.1"/>
    <property type="molecule type" value="Genomic_DNA"/>
</dbReference>
<protein>
    <submittedName>
        <fullName evidence="3">Cell division protein FtsB</fullName>
    </submittedName>
</protein>
<keyword evidence="3" id="KW-0132">Cell division</keyword>
<dbReference type="Pfam" id="PF11283">
    <property type="entry name" value="DUF3084"/>
    <property type="match status" value="1"/>
</dbReference>
<dbReference type="Proteomes" id="UP000774000">
    <property type="component" value="Unassembled WGS sequence"/>
</dbReference>
<accession>A0A938XPQ4</accession>
<keyword evidence="2" id="KW-1133">Transmembrane helix</keyword>
<keyword evidence="2" id="KW-0812">Transmembrane</keyword>
<organism evidence="3 4">
    <name type="scientific">Halanaerobacter jeridensis</name>
    <dbReference type="NCBI Taxonomy" id="706427"/>
    <lineage>
        <taxon>Bacteria</taxon>
        <taxon>Bacillati</taxon>
        <taxon>Bacillota</taxon>
        <taxon>Clostridia</taxon>
        <taxon>Halanaerobiales</taxon>
        <taxon>Halobacteroidaceae</taxon>
        <taxon>Halanaerobacter</taxon>
    </lineage>
</organism>
<evidence type="ECO:0000313" key="3">
    <source>
        <dbReference type="EMBL" id="MBM7556962.1"/>
    </source>
</evidence>
<keyword evidence="3" id="KW-0131">Cell cycle</keyword>
<keyword evidence="2" id="KW-0472">Membrane</keyword>
<dbReference type="GO" id="GO:0051301">
    <property type="term" value="P:cell division"/>
    <property type="evidence" value="ECO:0007669"/>
    <property type="project" value="UniProtKB-KW"/>
</dbReference>
<sequence length="219" mass="24911">MYGLPLILILIVIGGLIAYVGDKIGMKVGKNRLSLFGLRPKYSSIIITVVTGVLITIFSVSLMMLASQKARIAVFRLDDLLLEIERSKAELDTLRADKKELQQQTENLAHNLKLFGEKYFLYLNQEVLYKKGVEVSQIIINDESKEEISTQLNNWLQQLDSQAQELEFNKLRYNGRELDKLITILTEKEASYTVRLITANNIFKGDDLVVKFDLVGVNL</sequence>
<evidence type="ECO:0000256" key="1">
    <source>
        <dbReference type="SAM" id="Coils"/>
    </source>
</evidence>
<keyword evidence="4" id="KW-1185">Reference proteome</keyword>
<feature type="transmembrane region" description="Helical" evidence="2">
    <location>
        <begin position="42"/>
        <end position="66"/>
    </location>
</feature>
<evidence type="ECO:0000256" key="2">
    <source>
        <dbReference type="SAM" id="Phobius"/>
    </source>
</evidence>
<dbReference type="AlphaFoldDB" id="A0A938XPQ4"/>
<evidence type="ECO:0000313" key="4">
    <source>
        <dbReference type="Proteomes" id="UP000774000"/>
    </source>
</evidence>
<gene>
    <name evidence="3" type="ORF">JOC47_001816</name>
</gene>
<comment type="caution">
    <text evidence="3">The sequence shown here is derived from an EMBL/GenBank/DDBJ whole genome shotgun (WGS) entry which is preliminary data.</text>
</comment>
<name>A0A938XPQ4_9FIRM</name>